<evidence type="ECO:0000256" key="4">
    <source>
        <dbReference type="SAM" id="SignalP"/>
    </source>
</evidence>
<evidence type="ECO:0000256" key="2">
    <source>
        <dbReference type="ARBA" id="ARBA00022729"/>
    </source>
</evidence>
<evidence type="ECO:0000313" key="7">
    <source>
        <dbReference type="Proteomes" id="UP000694620"/>
    </source>
</evidence>
<dbReference type="GeneTree" id="ENSGT00950000183144"/>
<keyword evidence="7" id="KW-1185">Reference proteome</keyword>
<evidence type="ECO:0000256" key="1">
    <source>
        <dbReference type="ARBA" id="ARBA00007932"/>
    </source>
</evidence>
<dbReference type="Pfam" id="PF03024">
    <property type="entry name" value="Folate_rec"/>
    <property type="match status" value="1"/>
</dbReference>
<feature type="domain" description="Folate receptor-like" evidence="5">
    <location>
        <begin position="29"/>
        <end position="204"/>
    </location>
</feature>
<dbReference type="Proteomes" id="UP000694620">
    <property type="component" value="Chromosome 4"/>
</dbReference>
<organism evidence="6 7">
    <name type="scientific">Erpetoichthys calabaricus</name>
    <name type="common">Rope fish</name>
    <name type="synonym">Calamoichthys calabaricus</name>
    <dbReference type="NCBI Taxonomy" id="27687"/>
    <lineage>
        <taxon>Eukaryota</taxon>
        <taxon>Metazoa</taxon>
        <taxon>Chordata</taxon>
        <taxon>Craniata</taxon>
        <taxon>Vertebrata</taxon>
        <taxon>Euteleostomi</taxon>
        <taxon>Actinopterygii</taxon>
        <taxon>Polypteriformes</taxon>
        <taxon>Polypteridae</taxon>
        <taxon>Erpetoichthys</taxon>
    </lineage>
</organism>
<dbReference type="InterPro" id="IPR018143">
    <property type="entry name" value="Folate_rcpt-like"/>
</dbReference>
<gene>
    <name evidence="6" type="primary">FOLR1</name>
    <name evidence="6" type="synonym">folr</name>
</gene>
<dbReference type="PANTHER" id="PTHR10517">
    <property type="entry name" value="FOLATE RECEPTOR"/>
    <property type="match status" value="1"/>
</dbReference>
<comment type="similarity">
    <text evidence="1">Belongs to the folate receptor family.</text>
</comment>
<feature type="signal peptide" evidence="4">
    <location>
        <begin position="1"/>
        <end position="21"/>
    </location>
</feature>
<dbReference type="GO" id="GO:0038023">
    <property type="term" value="F:signaling receptor activity"/>
    <property type="evidence" value="ECO:0007669"/>
    <property type="project" value="TreeGrafter"/>
</dbReference>
<keyword evidence="3" id="KW-1015">Disulfide bond</keyword>
<dbReference type="AlphaFoldDB" id="A0A8C4RU64"/>
<proteinExistence type="inferred from homology"/>
<reference evidence="6" key="2">
    <citation type="submission" date="2025-08" db="UniProtKB">
        <authorList>
            <consortium name="Ensembl"/>
        </authorList>
    </citation>
    <scope>IDENTIFICATION</scope>
</reference>
<dbReference type="Ensembl" id="ENSECRT00000007453.1">
    <property type="protein sequence ID" value="ENSECRP00000007334.1"/>
    <property type="gene ID" value="ENSECRG00000004902.1"/>
</dbReference>
<sequence>MFRSCKMLKAIFLSLVVASMAVKDDVLNVCMEGKHHKKQPGVEGDLHKQCEPWKDWACCTVNTSTEAHKDESYLYNFNWNHCGMMTEKCKRHFIQDTCFYECSPNLGPWIQKADASWRNERIIDVPLCKEDCEEWWNDCQNDLTCKENWHKGWNWTSGINKCPVGYPCQKFTDVFPTPQSLCEKIWSGSYKHTTYKRGSGQCLQMWFETGKNPNPNVTKYYAEKMGLLGVAYTPRISIFIHFFLASLSLLLT</sequence>
<accession>A0A8C4RU64</accession>
<reference evidence="6" key="3">
    <citation type="submission" date="2025-09" db="UniProtKB">
        <authorList>
            <consortium name="Ensembl"/>
        </authorList>
    </citation>
    <scope>IDENTIFICATION</scope>
</reference>
<dbReference type="OrthoDB" id="567542at2759"/>
<evidence type="ECO:0000259" key="5">
    <source>
        <dbReference type="Pfam" id="PF03024"/>
    </source>
</evidence>
<reference evidence="6" key="1">
    <citation type="submission" date="2021-06" db="EMBL/GenBank/DDBJ databases">
        <authorList>
            <consortium name="Wellcome Sanger Institute Data Sharing"/>
        </authorList>
    </citation>
    <scope>NUCLEOTIDE SEQUENCE [LARGE SCALE GENOMIC DNA]</scope>
</reference>
<name>A0A8C4RU64_ERPCA</name>
<dbReference type="InterPro" id="IPR004269">
    <property type="entry name" value="Folate_rcpt"/>
</dbReference>
<dbReference type="PANTHER" id="PTHR10517:SF14">
    <property type="entry name" value="FOLATE RECEPTOR 1-RELATED"/>
    <property type="match status" value="1"/>
</dbReference>
<keyword evidence="2 4" id="KW-0732">Signal</keyword>
<protein>
    <submittedName>
        <fullName evidence="6">Folate receptor</fullName>
    </submittedName>
</protein>
<evidence type="ECO:0000313" key="6">
    <source>
        <dbReference type="Ensembl" id="ENSECRP00000007334.1"/>
    </source>
</evidence>
<dbReference type="GO" id="GO:0009897">
    <property type="term" value="C:external side of plasma membrane"/>
    <property type="evidence" value="ECO:0007669"/>
    <property type="project" value="TreeGrafter"/>
</dbReference>
<feature type="chain" id="PRO_5034326493" evidence="4">
    <location>
        <begin position="22"/>
        <end position="252"/>
    </location>
</feature>
<evidence type="ECO:0000256" key="3">
    <source>
        <dbReference type="ARBA" id="ARBA00023157"/>
    </source>
</evidence>